<name>A0A0A2A6T8_PROMR</name>
<protein>
    <submittedName>
        <fullName evidence="1">Biotin synthesis protein bioC</fullName>
    </submittedName>
</protein>
<dbReference type="eggNOG" id="COG4106">
    <property type="taxonomic scope" value="Bacteria"/>
</dbReference>
<organism evidence="1 2">
    <name type="scientific">Prochlorococcus marinus str. MIT 9201</name>
    <dbReference type="NCBI Taxonomy" id="93057"/>
    <lineage>
        <taxon>Bacteria</taxon>
        <taxon>Bacillati</taxon>
        <taxon>Cyanobacteriota</taxon>
        <taxon>Cyanophyceae</taxon>
        <taxon>Synechococcales</taxon>
        <taxon>Prochlorococcaceae</taxon>
        <taxon>Prochlorococcus</taxon>
    </lineage>
</organism>
<comment type="caution">
    <text evidence="1">The sequence shown here is derived from an EMBL/GenBank/DDBJ whole genome shotgun (WGS) entry which is preliminary data.</text>
</comment>
<dbReference type="Proteomes" id="UP000030355">
    <property type="component" value="Unassembled WGS sequence"/>
</dbReference>
<sequence>MIKVNPKQWNEKIKNNFNDAANRYLQYSNIQKFFAEKIVQFMKELDPQKKGEWIDLGSGPGLLADEIEKSFSPQKVSRIDFSKEMLLENKLSSKKILWDLNNDLPPEINNCSLLTSNFCIHWLNNPEKIIKNWFSKLLPGGFLIIAYPTKNSFPEWKDTCRKIDIEYSGLNFLCSRELLKDFKSTEIHYSEKFHYLENFEDVYKLFRSIKNVGAQSTICKCKTVKEFREIQKFWPKNYNNTVNLSWQIEIQIIKKL</sequence>
<dbReference type="RefSeq" id="WP_032522064.1">
    <property type="nucleotide sequence ID" value="NZ_CP138977.1"/>
</dbReference>
<dbReference type="CDD" id="cd02440">
    <property type="entry name" value="AdoMet_MTases"/>
    <property type="match status" value="1"/>
</dbReference>
<dbReference type="Gene3D" id="3.40.50.150">
    <property type="entry name" value="Vaccinia Virus protein VP39"/>
    <property type="match status" value="1"/>
</dbReference>
<dbReference type="STRING" id="93057.EU95_0918"/>
<accession>A0A0A2A6T8</accession>
<dbReference type="SUPFAM" id="SSF53335">
    <property type="entry name" value="S-adenosyl-L-methionine-dependent methyltransferases"/>
    <property type="match status" value="1"/>
</dbReference>
<dbReference type="InterPro" id="IPR029063">
    <property type="entry name" value="SAM-dependent_MTases_sf"/>
</dbReference>
<reference evidence="2" key="1">
    <citation type="journal article" date="2014" name="Sci. Data">
        <title>Genomes of diverse isolates of the marine cyanobacterium Prochlorococcus.</title>
        <authorList>
            <person name="Biller S."/>
            <person name="Berube P."/>
            <person name="Thompson J."/>
            <person name="Kelly L."/>
            <person name="Roggensack S."/>
            <person name="Awad L."/>
            <person name="Roache-Johnson K."/>
            <person name="Ding H."/>
            <person name="Giovannoni S.J."/>
            <person name="Moore L.R."/>
            <person name="Chisholm S.W."/>
        </authorList>
    </citation>
    <scope>NUCLEOTIDE SEQUENCE [LARGE SCALE GENOMIC DNA]</scope>
    <source>
        <strain evidence="2">MIT 9201</strain>
    </source>
</reference>
<proteinExistence type="predicted"/>
<evidence type="ECO:0000313" key="2">
    <source>
        <dbReference type="Proteomes" id="UP000030355"/>
    </source>
</evidence>
<evidence type="ECO:0000313" key="1">
    <source>
        <dbReference type="EMBL" id="KGF96123.1"/>
    </source>
</evidence>
<gene>
    <name evidence="1" type="ORF">EU95_0918</name>
</gene>
<dbReference type="AlphaFoldDB" id="A0A0A2A6T8"/>
<dbReference type="EMBL" id="JNAL01000010">
    <property type="protein sequence ID" value="KGF96123.1"/>
    <property type="molecule type" value="Genomic_DNA"/>
</dbReference>
<dbReference type="OrthoDB" id="538796at2"/>
<dbReference type="Pfam" id="PF13489">
    <property type="entry name" value="Methyltransf_23"/>
    <property type="match status" value="1"/>
</dbReference>